<dbReference type="GO" id="GO:0005524">
    <property type="term" value="F:ATP binding"/>
    <property type="evidence" value="ECO:0007669"/>
    <property type="project" value="UniProtKB-UniRule"/>
</dbReference>
<accession>A0A1M5TWD9</accession>
<comment type="catalytic activity">
    <reaction evidence="15 17 19">
        <text>(6S)-NADHX + ADP = AMP + phosphate + NADH + H(+)</text>
        <dbReference type="Rhea" id="RHEA:32223"/>
        <dbReference type="ChEBI" id="CHEBI:15378"/>
        <dbReference type="ChEBI" id="CHEBI:43474"/>
        <dbReference type="ChEBI" id="CHEBI:57945"/>
        <dbReference type="ChEBI" id="CHEBI:64074"/>
        <dbReference type="ChEBI" id="CHEBI:456215"/>
        <dbReference type="ChEBI" id="CHEBI:456216"/>
        <dbReference type="EC" id="4.2.1.136"/>
    </reaction>
</comment>
<dbReference type="GO" id="GO:0046872">
    <property type="term" value="F:metal ion binding"/>
    <property type="evidence" value="ECO:0007669"/>
    <property type="project" value="UniProtKB-UniRule"/>
</dbReference>
<comment type="caution">
    <text evidence="18">Lacks conserved residue(s) required for the propagation of feature annotation.</text>
</comment>
<protein>
    <recommendedName>
        <fullName evidence="19">Bifunctional NAD(P)H-hydrate repair enzyme</fullName>
    </recommendedName>
    <alternativeName>
        <fullName evidence="19">Nicotinamide nucleotide repair protein</fullName>
    </alternativeName>
    <domain>
        <recommendedName>
            <fullName evidence="19">ADP-dependent (S)-NAD(P)H-hydrate dehydratase</fullName>
            <ecNumber evidence="19">4.2.1.136</ecNumber>
        </recommendedName>
        <alternativeName>
            <fullName evidence="19">ADP-dependent NAD(P)HX dehydratase</fullName>
        </alternativeName>
    </domain>
    <domain>
        <recommendedName>
            <fullName evidence="19">NAD(P)H-hydrate epimerase</fullName>
            <ecNumber evidence="19">5.1.99.6</ecNumber>
        </recommendedName>
    </domain>
</protein>
<dbReference type="GO" id="GO:0110051">
    <property type="term" value="P:metabolite repair"/>
    <property type="evidence" value="ECO:0007669"/>
    <property type="project" value="TreeGrafter"/>
</dbReference>
<dbReference type="RefSeq" id="WP_073118716.1">
    <property type="nucleotide sequence ID" value="NZ_BMEN01000002.1"/>
</dbReference>
<feature type="binding site" evidence="17">
    <location>
        <begin position="410"/>
        <end position="414"/>
    </location>
    <ligand>
        <name>AMP</name>
        <dbReference type="ChEBI" id="CHEBI:456215"/>
    </ligand>
</feature>
<dbReference type="Pfam" id="PF01256">
    <property type="entry name" value="Carb_kinase"/>
    <property type="match status" value="1"/>
</dbReference>
<comment type="similarity">
    <text evidence="17">Belongs to the NnrD/CARKD family.</text>
</comment>
<dbReference type="PROSITE" id="PS01050">
    <property type="entry name" value="YJEF_C_2"/>
    <property type="match status" value="1"/>
</dbReference>
<evidence type="ECO:0000256" key="14">
    <source>
        <dbReference type="ARBA" id="ARBA00025153"/>
    </source>
</evidence>
<dbReference type="OrthoDB" id="9806925at2"/>
<evidence type="ECO:0000256" key="13">
    <source>
        <dbReference type="ARBA" id="ARBA00023268"/>
    </source>
</evidence>
<evidence type="ECO:0000313" key="22">
    <source>
        <dbReference type="EMBL" id="SHH55008.1"/>
    </source>
</evidence>
<evidence type="ECO:0000256" key="11">
    <source>
        <dbReference type="ARBA" id="ARBA00023235"/>
    </source>
</evidence>
<dbReference type="PROSITE" id="PS51383">
    <property type="entry name" value="YJEF_C_3"/>
    <property type="match status" value="1"/>
</dbReference>
<feature type="binding site" evidence="17">
    <location>
        <position position="324"/>
    </location>
    <ligand>
        <name>(6S)-NADPHX</name>
        <dbReference type="ChEBI" id="CHEBI:64076"/>
    </ligand>
</feature>
<keyword evidence="7 17" id="KW-0067">ATP-binding</keyword>
<comment type="similarity">
    <text evidence="3 19">In the N-terminal section; belongs to the NnrE/AIBP family.</text>
</comment>
<dbReference type="EC" id="5.1.99.6" evidence="19"/>
<organism evidence="22 23">
    <name type="scientific">Wenyingzhuangia marina</name>
    <dbReference type="NCBI Taxonomy" id="1195760"/>
    <lineage>
        <taxon>Bacteria</taxon>
        <taxon>Pseudomonadati</taxon>
        <taxon>Bacteroidota</taxon>
        <taxon>Flavobacteriia</taxon>
        <taxon>Flavobacteriales</taxon>
        <taxon>Flavobacteriaceae</taxon>
        <taxon>Wenyingzhuangia</taxon>
    </lineage>
</organism>
<comment type="catalytic activity">
    <reaction evidence="16 17 19">
        <text>(6S)-NADPHX + ADP = AMP + phosphate + NADPH + H(+)</text>
        <dbReference type="Rhea" id="RHEA:32235"/>
        <dbReference type="ChEBI" id="CHEBI:15378"/>
        <dbReference type="ChEBI" id="CHEBI:43474"/>
        <dbReference type="ChEBI" id="CHEBI:57783"/>
        <dbReference type="ChEBI" id="CHEBI:64076"/>
        <dbReference type="ChEBI" id="CHEBI:456215"/>
        <dbReference type="ChEBI" id="CHEBI:456216"/>
        <dbReference type="EC" id="4.2.1.136"/>
    </reaction>
</comment>
<comment type="subunit">
    <text evidence="17">Homotetramer.</text>
</comment>
<dbReference type="GO" id="GO:0052856">
    <property type="term" value="F:NAD(P)HX epimerase activity"/>
    <property type="evidence" value="ECO:0007669"/>
    <property type="project" value="UniProtKB-UniRule"/>
</dbReference>
<keyword evidence="11 18" id="KW-0413">Isomerase</keyword>
<feature type="binding site" evidence="17">
    <location>
        <position position="261"/>
    </location>
    <ligand>
        <name>(6S)-NADPHX</name>
        <dbReference type="ChEBI" id="CHEBI:64076"/>
    </ligand>
</feature>
<feature type="binding site" evidence="17">
    <location>
        <position position="375"/>
    </location>
    <ligand>
        <name>(6S)-NADPHX</name>
        <dbReference type="ChEBI" id="CHEBI:64076"/>
    </ligand>
</feature>
<dbReference type="NCBIfam" id="TIGR00197">
    <property type="entry name" value="yjeF_nterm"/>
    <property type="match status" value="1"/>
</dbReference>
<evidence type="ECO:0000256" key="19">
    <source>
        <dbReference type="PIRNR" id="PIRNR017184"/>
    </source>
</evidence>
<dbReference type="STRING" id="1195760.SAMN05444281_0884"/>
<dbReference type="HAMAP" id="MF_01966">
    <property type="entry name" value="NADHX_epimerase"/>
    <property type="match status" value="1"/>
</dbReference>
<sequence>MKIFNAPQIKELDIYTLQEQKITSAQLMERAADKCATWLRNKYPIHTHFTIFCGLGNNGGDGLVIARILLAHQYKVTVYVVKHSPNTSPDFEENLALLKDSITIKTIISEKHIPPIEEHSVIIDAMFGAGINRPIEGVCKILIDQINTLNNQKVAIDIPSGLPCEVADFSKENTILKANYTLTFEAPKLTFLLPKTAHYVGNWKILSIGLSENYKQTIETQYEYIQSKDILKFTEKRASFSHKGTFGHVEMIGGSYGKMGAVVLATKASLRIGAGLATAYTPNCGMQILQTSVPEAMWTGNLPCEHFLEGNYISTHKTVGIGPGLGIHPKTQTFLHLVIKATKTPMVIDADAINILAKNKEWLNQIPKNSILTPHPKEFERLVGSFTNETEKLQKLRAFTATYQCLVVLKGAHTAIADVNGTIYFNSTGNPGMATGGSGDVLTGMIAGLLAQKYTPLQAAILGVYLHGLAGDLTIKEIGMPSLIASDLVNYIGKATLHM</sequence>
<dbReference type="InterPro" id="IPR004443">
    <property type="entry name" value="YjeF_N_dom"/>
</dbReference>
<keyword evidence="9 18" id="KW-0630">Potassium</keyword>
<dbReference type="Gene3D" id="3.40.1190.20">
    <property type="match status" value="1"/>
</dbReference>
<evidence type="ECO:0000256" key="7">
    <source>
        <dbReference type="ARBA" id="ARBA00022840"/>
    </source>
</evidence>
<dbReference type="EC" id="4.2.1.136" evidence="19"/>
<evidence type="ECO:0000256" key="9">
    <source>
        <dbReference type="ARBA" id="ARBA00022958"/>
    </source>
</evidence>
<feature type="binding site" evidence="18">
    <location>
        <position position="124"/>
    </location>
    <ligand>
        <name>K(+)</name>
        <dbReference type="ChEBI" id="CHEBI:29103"/>
    </ligand>
</feature>
<keyword evidence="6 17" id="KW-0547">Nucleotide-binding</keyword>
<gene>
    <name evidence="18" type="primary">nnrE</name>
    <name evidence="17" type="synonym">nnrD</name>
    <name evidence="22" type="ORF">SAMN05444281_0884</name>
</gene>
<evidence type="ECO:0000256" key="1">
    <source>
        <dbReference type="ARBA" id="ARBA00000013"/>
    </source>
</evidence>
<evidence type="ECO:0000256" key="5">
    <source>
        <dbReference type="ARBA" id="ARBA00022723"/>
    </source>
</evidence>
<dbReference type="SUPFAM" id="SSF53613">
    <property type="entry name" value="Ribokinase-like"/>
    <property type="match status" value="1"/>
</dbReference>
<evidence type="ECO:0000259" key="20">
    <source>
        <dbReference type="PROSITE" id="PS51383"/>
    </source>
</evidence>
<dbReference type="SUPFAM" id="SSF64153">
    <property type="entry name" value="YjeF N-terminal domain-like"/>
    <property type="match status" value="1"/>
</dbReference>
<feature type="domain" description="YjeF C-terminal" evidence="20">
    <location>
        <begin position="226"/>
        <end position="499"/>
    </location>
</feature>
<evidence type="ECO:0000256" key="10">
    <source>
        <dbReference type="ARBA" id="ARBA00023027"/>
    </source>
</evidence>
<evidence type="ECO:0000256" key="12">
    <source>
        <dbReference type="ARBA" id="ARBA00023239"/>
    </source>
</evidence>
<keyword evidence="13" id="KW-0511">Multifunctional enzyme</keyword>
<feature type="binding site" evidence="17">
    <location>
        <position position="440"/>
    </location>
    <ligand>
        <name>(6S)-NADPHX</name>
        <dbReference type="ChEBI" id="CHEBI:64076"/>
    </ligand>
</feature>
<dbReference type="InterPro" id="IPR000631">
    <property type="entry name" value="CARKD"/>
</dbReference>
<dbReference type="EMBL" id="FQXQ01000002">
    <property type="protein sequence ID" value="SHH55008.1"/>
    <property type="molecule type" value="Genomic_DNA"/>
</dbReference>
<comment type="catalytic activity">
    <reaction evidence="1 18 19">
        <text>(6R)-NADHX = (6S)-NADHX</text>
        <dbReference type="Rhea" id="RHEA:32215"/>
        <dbReference type="ChEBI" id="CHEBI:64074"/>
        <dbReference type="ChEBI" id="CHEBI:64075"/>
        <dbReference type="EC" id="5.1.99.6"/>
    </reaction>
</comment>
<dbReference type="GO" id="GO:0046496">
    <property type="term" value="P:nicotinamide nucleotide metabolic process"/>
    <property type="evidence" value="ECO:0007669"/>
    <property type="project" value="UniProtKB-UniRule"/>
</dbReference>
<dbReference type="InterPro" id="IPR036652">
    <property type="entry name" value="YjeF_N_dom_sf"/>
</dbReference>
<proteinExistence type="inferred from homology"/>
<comment type="similarity">
    <text evidence="4 19">In the C-terminal section; belongs to the NnrD/CARKD family.</text>
</comment>
<comment type="catalytic activity">
    <reaction evidence="2 18 19">
        <text>(6R)-NADPHX = (6S)-NADPHX</text>
        <dbReference type="Rhea" id="RHEA:32227"/>
        <dbReference type="ChEBI" id="CHEBI:64076"/>
        <dbReference type="ChEBI" id="CHEBI:64077"/>
        <dbReference type="EC" id="5.1.99.6"/>
    </reaction>
</comment>
<dbReference type="Proteomes" id="UP000184109">
    <property type="component" value="Unassembled WGS sequence"/>
</dbReference>
<evidence type="ECO:0000313" key="23">
    <source>
        <dbReference type="Proteomes" id="UP000184109"/>
    </source>
</evidence>
<evidence type="ECO:0000256" key="4">
    <source>
        <dbReference type="ARBA" id="ARBA00009524"/>
    </source>
</evidence>
<evidence type="ECO:0000256" key="18">
    <source>
        <dbReference type="HAMAP-Rule" id="MF_01966"/>
    </source>
</evidence>
<evidence type="ECO:0000256" key="3">
    <source>
        <dbReference type="ARBA" id="ARBA00006001"/>
    </source>
</evidence>
<feature type="binding site" evidence="18">
    <location>
        <position position="160"/>
    </location>
    <ligand>
        <name>K(+)</name>
        <dbReference type="ChEBI" id="CHEBI:29103"/>
    </ligand>
</feature>
<evidence type="ECO:0000256" key="17">
    <source>
        <dbReference type="HAMAP-Rule" id="MF_01965"/>
    </source>
</evidence>
<keyword evidence="8 17" id="KW-0521">NADP</keyword>
<feature type="binding site" evidence="18">
    <location>
        <begin position="128"/>
        <end position="134"/>
    </location>
    <ligand>
        <name>(6S)-NADPHX</name>
        <dbReference type="ChEBI" id="CHEBI:64076"/>
    </ligand>
</feature>
<evidence type="ECO:0000256" key="16">
    <source>
        <dbReference type="ARBA" id="ARBA00049209"/>
    </source>
</evidence>
<dbReference type="PANTHER" id="PTHR12592:SF0">
    <property type="entry name" value="ATP-DEPENDENT (S)-NAD(P)H-HYDRATE DEHYDRATASE"/>
    <property type="match status" value="1"/>
</dbReference>
<dbReference type="HAMAP" id="MF_01965">
    <property type="entry name" value="NADHX_dehydratase"/>
    <property type="match status" value="1"/>
</dbReference>
<evidence type="ECO:0000256" key="8">
    <source>
        <dbReference type="ARBA" id="ARBA00022857"/>
    </source>
</evidence>
<feature type="binding site" evidence="18">
    <location>
        <position position="157"/>
    </location>
    <ligand>
        <name>(6S)-NADPHX</name>
        <dbReference type="ChEBI" id="CHEBI:64076"/>
    </ligand>
</feature>
<feature type="domain" description="YjeF N-terminal" evidence="21">
    <location>
        <begin position="9"/>
        <end position="216"/>
    </location>
</feature>
<keyword evidence="10 17" id="KW-0520">NAD</keyword>
<dbReference type="PROSITE" id="PS51385">
    <property type="entry name" value="YJEF_N"/>
    <property type="match status" value="1"/>
</dbReference>
<comment type="cofactor">
    <cofactor evidence="18 19">
        <name>K(+)</name>
        <dbReference type="ChEBI" id="CHEBI:29103"/>
    </cofactor>
    <text evidence="18 19">Binds 1 potassium ion per subunit.</text>
</comment>
<evidence type="ECO:0000256" key="15">
    <source>
        <dbReference type="ARBA" id="ARBA00048238"/>
    </source>
</evidence>
<comment type="function">
    <text evidence="17">Catalyzes the dehydration of the S-form of NAD(P)HX at the expense of ADP, which is converted to AMP. Together with NAD(P)HX epimerase, which catalyzes the epimerization of the S- and R-forms, the enzyme allows the repair of both epimers of NAD(P)HX, a damaged form of NAD(P)H that is a result of enzymatic or heat-dependent hydration.</text>
</comment>
<feature type="binding site" evidence="18">
    <location>
        <position position="58"/>
    </location>
    <ligand>
        <name>K(+)</name>
        <dbReference type="ChEBI" id="CHEBI:29103"/>
    </ligand>
</feature>
<feature type="binding site" evidence="18">
    <location>
        <begin position="57"/>
        <end position="61"/>
    </location>
    <ligand>
        <name>(6S)-NADPHX</name>
        <dbReference type="ChEBI" id="CHEBI:64076"/>
    </ligand>
</feature>
<dbReference type="InterPro" id="IPR017953">
    <property type="entry name" value="Carbohydrate_kinase_pred_CS"/>
</dbReference>
<evidence type="ECO:0000256" key="2">
    <source>
        <dbReference type="ARBA" id="ARBA00000909"/>
    </source>
</evidence>
<comment type="function">
    <text evidence="14 19">Bifunctional enzyme that catalyzes the epimerization of the S- and R-forms of NAD(P)HX and the dehydration of the S-form of NAD(P)HX at the expense of ADP, which is converted to AMP. This allows the repair of both epimers of NAD(P)HX, a damaged form of NAD(P)H that is a result of enzymatic or heat-dependent hydration.</text>
</comment>
<dbReference type="PANTHER" id="PTHR12592">
    <property type="entry name" value="ATP-DEPENDENT (S)-NAD(P)H-HYDRATE DEHYDRATASE FAMILY MEMBER"/>
    <property type="match status" value="1"/>
</dbReference>
<dbReference type="InterPro" id="IPR030677">
    <property type="entry name" value="Nnr"/>
</dbReference>
<feature type="binding site" evidence="17">
    <location>
        <position position="439"/>
    </location>
    <ligand>
        <name>AMP</name>
        <dbReference type="ChEBI" id="CHEBI:456215"/>
    </ligand>
</feature>
<name>A0A1M5TWD9_9FLAO</name>
<dbReference type="CDD" id="cd01171">
    <property type="entry name" value="YXKO-related"/>
    <property type="match status" value="1"/>
</dbReference>
<dbReference type="NCBIfam" id="TIGR00196">
    <property type="entry name" value="yjeF_cterm"/>
    <property type="match status" value="1"/>
</dbReference>
<keyword evidence="5 18" id="KW-0479">Metal-binding</keyword>
<keyword evidence="23" id="KW-1185">Reference proteome</keyword>
<comment type="cofactor">
    <cofactor evidence="17">
        <name>Mg(2+)</name>
        <dbReference type="ChEBI" id="CHEBI:18420"/>
    </cofactor>
</comment>
<dbReference type="GO" id="GO:0052855">
    <property type="term" value="F:ADP-dependent NAD(P)H-hydrate dehydratase activity"/>
    <property type="evidence" value="ECO:0007669"/>
    <property type="project" value="UniProtKB-UniRule"/>
</dbReference>
<dbReference type="Gene3D" id="3.40.50.10260">
    <property type="entry name" value="YjeF N-terminal domain"/>
    <property type="match status" value="1"/>
</dbReference>
<keyword evidence="12 17" id="KW-0456">Lyase</keyword>
<dbReference type="AlphaFoldDB" id="A0A1M5TWD9"/>
<reference evidence="23" key="1">
    <citation type="submission" date="2016-11" db="EMBL/GenBank/DDBJ databases">
        <authorList>
            <person name="Varghese N."/>
            <person name="Submissions S."/>
        </authorList>
    </citation>
    <scope>NUCLEOTIDE SEQUENCE [LARGE SCALE GENOMIC DNA]</scope>
    <source>
        <strain evidence="23">DSM 100572</strain>
    </source>
</reference>
<dbReference type="Pfam" id="PF03853">
    <property type="entry name" value="YjeF_N"/>
    <property type="match status" value="1"/>
</dbReference>
<evidence type="ECO:0000259" key="21">
    <source>
        <dbReference type="PROSITE" id="PS51385"/>
    </source>
</evidence>
<dbReference type="PIRSF" id="PIRSF017184">
    <property type="entry name" value="Nnr"/>
    <property type="match status" value="1"/>
</dbReference>
<evidence type="ECO:0000256" key="6">
    <source>
        <dbReference type="ARBA" id="ARBA00022741"/>
    </source>
</evidence>
<comment type="similarity">
    <text evidence="18">Belongs to the NnrE/AIBP family.</text>
</comment>
<dbReference type="InterPro" id="IPR029056">
    <property type="entry name" value="Ribokinase-like"/>
</dbReference>
<comment type="function">
    <text evidence="18">Catalyzes the epimerization of the S- and R-forms of NAD(P)HX, a damaged form of NAD(P)H that is a result of enzymatic or heat-dependent hydration. This is a prerequisite for the S-specific NAD(P)H-hydrate dehydratase to allow the repair of both epimers of NAD(P)HX.</text>
</comment>